<dbReference type="SMART" id="SM00421">
    <property type="entry name" value="HTH_LUXR"/>
    <property type="match status" value="1"/>
</dbReference>
<dbReference type="Pfam" id="PF00196">
    <property type="entry name" value="GerE"/>
    <property type="match status" value="1"/>
</dbReference>
<dbReference type="InterPro" id="IPR036388">
    <property type="entry name" value="WH-like_DNA-bd_sf"/>
</dbReference>
<name>A0A8J3MQ15_9CHLR</name>
<keyword evidence="6" id="KW-1185">Reference proteome</keyword>
<keyword evidence="1" id="KW-0805">Transcription regulation</keyword>
<dbReference type="PANTHER" id="PTHR44688:SF16">
    <property type="entry name" value="DNA-BINDING TRANSCRIPTIONAL ACTIVATOR DEVR_DOSR"/>
    <property type="match status" value="1"/>
</dbReference>
<dbReference type="RefSeq" id="WP_220191727.1">
    <property type="nucleotide sequence ID" value="NZ_BNJF01000001.1"/>
</dbReference>
<dbReference type="InterPro" id="IPR016032">
    <property type="entry name" value="Sig_transdc_resp-reg_C-effctor"/>
</dbReference>
<accession>A0A8J3MQ15</accession>
<dbReference type="AlphaFoldDB" id="A0A8J3MQ15"/>
<dbReference type="Gene3D" id="1.10.10.10">
    <property type="entry name" value="Winged helix-like DNA-binding domain superfamily/Winged helix DNA-binding domain"/>
    <property type="match status" value="1"/>
</dbReference>
<evidence type="ECO:0000256" key="2">
    <source>
        <dbReference type="ARBA" id="ARBA00023125"/>
    </source>
</evidence>
<evidence type="ECO:0000313" key="6">
    <source>
        <dbReference type="Proteomes" id="UP000612362"/>
    </source>
</evidence>
<keyword evidence="2" id="KW-0238">DNA-binding</keyword>
<dbReference type="PRINTS" id="PR00038">
    <property type="entry name" value="HTHLUXR"/>
</dbReference>
<dbReference type="SUPFAM" id="SSF46894">
    <property type="entry name" value="C-terminal effector domain of the bipartite response regulators"/>
    <property type="match status" value="1"/>
</dbReference>
<dbReference type="PANTHER" id="PTHR44688">
    <property type="entry name" value="DNA-BINDING TRANSCRIPTIONAL ACTIVATOR DEVR_DOSR"/>
    <property type="match status" value="1"/>
</dbReference>
<dbReference type="InterPro" id="IPR000792">
    <property type="entry name" value="Tscrpt_reg_LuxR_C"/>
</dbReference>
<sequence length="87" mass="9755">MQILLRAFVEGPGTRSAEEVILPGVAKPPWEEFSDQEKRVLRLLVVGRSNPEIARELVISDNTVKTHIQGFYRKLNVHNCIEASGSL</sequence>
<gene>
    <name evidence="5" type="ORF">KSX_03110</name>
</gene>
<dbReference type="EMBL" id="BNJF01000001">
    <property type="protein sequence ID" value="GHO42148.1"/>
    <property type="molecule type" value="Genomic_DNA"/>
</dbReference>
<evidence type="ECO:0000313" key="5">
    <source>
        <dbReference type="EMBL" id="GHO42148.1"/>
    </source>
</evidence>
<dbReference type="PROSITE" id="PS50043">
    <property type="entry name" value="HTH_LUXR_2"/>
    <property type="match status" value="1"/>
</dbReference>
<protein>
    <recommendedName>
        <fullName evidence="4">HTH luxR-type domain-containing protein</fullName>
    </recommendedName>
</protein>
<evidence type="ECO:0000256" key="1">
    <source>
        <dbReference type="ARBA" id="ARBA00023015"/>
    </source>
</evidence>
<evidence type="ECO:0000256" key="3">
    <source>
        <dbReference type="ARBA" id="ARBA00023163"/>
    </source>
</evidence>
<organism evidence="5 6">
    <name type="scientific">Ktedonospora formicarum</name>
    <dbReference type="NCBI Taxonomy" id="2778364"/>
    <lineage>
        <taxon>Bacteria</taxon>
        <taxon>Bacillati</taxon>
        <taxon>Chloroflexota</taxon>
        <taxon>Ktedonobacteria</taxon>
        <taxon>Ktedonobacterales</taxon>
        <taxon>Ktedonobacteraceae</taxon>
        <taxon>Ktedonospora</taxon>
    </lineage>
</organism>
<keyword evidence="3" id="KW-0804">Transcription</keyword>
<dbReference type="Proteomes" id="UP000612362">
    <property type="component" value="Unassembled WGS sequence"/>
</dbReference>
<reference evidence="5" key="1">
    <citation type="submission" date="2020-10" db="EMBL/GenBank/DDBJ databases">
        <title>Taxonomic study of unclassified bacteria belonging to the class Ktedonobacteria.</title>
        <authorList>
            <person name="Yabe S."/>
            <person name="Wang C.M."/>
            <person name="Zheng Y."/>
            <person name="Sakai Y."/>
            <person name="Cavaletti L."/>
            <person name="Monciardini P."/>
            <person name="Donadio S."/>
        </authorList>
    </citation>
    <scope>NUCLEOTIDE SEQUENCE</scope>
    <source>
        <strain evidence="5">SOSP1-1</strain>
    </source>
</reference>
<proteinExistence type="predicted"/>
<dbReference type="GO" id="GO:0003677">
    <property type="term" value="F:DNA binding"/>
    <property type="evidence" value="ECO:0007669"/>
    <property type="project" value="UniProtKB-KW"/>
</dbReference>
<comment type="caution">
    <text evidence="5">The sequence shown here is derived from an EMBL/GenBank/DDBJ whole genome shotgun (WGS) entry which is preliminary data.</text>
</comment>
<evidence type="ECO:0000259" key="4">
    <source>
        <dbReference type="PROSITE" id="PS50043"/>
    </source>
</evidence>
<dbReference type="GO" id="GO:0006355">
    <property type="term" value="P:regulation of DNA-templated transcription"/>
    <property type="evidence" value="ECO:0007669"/>
    <property type="project" value="InterPro"/>
</dbReference>
<feature type="domain" description="HTH luxR-type" evidence="4">
    <location>
        <begin position="26"/>
        <end position="87"/>
    </location>
</feature>
<dbReference type="CDD" id="cd06170">
    <property type="entry name" value="LuxR_C_like"/>
    <property type="match status" value="1"/>
</dbReference>